<dbReference type="PROSITE" id="PS50106">
    <property type="entry name" value="PDZ"/>
    <property type="match status" value="1"/>
</dbReference>
<feature type="domain" description="PDZ" evidence="7">
    <location>
        <begin position="92"/>
        <end position="160"/>
    </location>
</feature>
<dbReference type="FunFam" id="2.30.42.10:FF:000063">
    <property type="entry name" value="Peptidase, S41 family"/>
    <property type="match status" value="1"/>
</dbReference>
<dbReference type="PANTHER" id="PTHR32060">
    <property type="entry name" value="TAIL-SPECIFIC PROTEASE"/>
    <property type="match status" value="1"/>
</dbReference>
<organism evidence="8 9">
    <name type="scientific">Thioploca ingrica</name>
    <dbReference type="NCBI Taxonomy" id="40754"/>
    <lineage>
        <taxon>Bacteria</taxon>
        <taxon>Pseudomonadati</taxon>
        <taxon>Pseudomonadota</taxon>
        <taxon>Gammaproteobacteria</taxon>
        <taxon>Thiotrichales</taxon>
        <taxon>Thiotrichaceae</taxon>
        <taxon>Thioploca</taxon>
    </lineage>
</organism>
<evidence type="ECO:0000313" key="9">
    <source>
        <dbReference type="Proteomes" id="UP000031623"/>
    </source>
</evidence>
<dbReference type="PANTHER" id="PTHR32060:SF30">
    <property type="entry name" value="CARBOXY-TERMINAL PROCESSING PROTEASE CTPA"/>
    <property type="match status" value="1"/>
</dbReference>
<dbReference type="Pfam" id="PF03572">
    <property type="entry name" value="Peptidase_S41"/>
    <property type="match status" value="1"/>
</dbReference>
<dbReference type="SMART" id="SM00228">
    <property type="entry name" value="PDZ"/>
    <property type="match status" value="1"/>
</dbReference>
<dbReference type="FunFam" id="3.90.226.10:FF:000029">
    <property type="entry name" value="Peptidase, S41 family"/>
    <property type="match status" value="1"/>
</dbReference>
<reference evidence="8 9" key="1">
    <citation type="journal article" date="2014" name="ISME J.">
        <title>Ecophysiology of Thioploca ingrica as revealed by the complete genome sequence supplemented with proteomic evidence.</title>
        <authorList>
            <person name="Kojima H."/>
            <person name="Ogura Y."/>
            <person name="Yamamoto N."/>
            <person name="Togashi T."/>
            <person name="Mori H."/>
            <person name="Watanabe T."/>
            <person name="Nemoto F."/>
            <person name="Kurokawa K."/>
            <person name="Hayashi T."/>
            <person name="Fukui M."/>
        </authorList>
    </citation>
    <scope>NUCLEOTIDE SEQUENCE [LARGE SCALE GENOMIC DNA]</scope>
</reference>
<dbReference type="NCBIfam" id="TIGR00225">
    <property type="entry name" value="prc"/>
    <property type="match status" value="1"/>
</dbReference>
<comment type="similarity">
    <text evidence="1 5">Belongs to the peptidase S41A family.</text>
</comment>
<dbReference type="GO" id="GO:0006508">
    <property type="term" value="P:proteolysis"/>
    <property type="evidence" value="ECO:0007669"/>
    <property type="project" value="UniProtKB-KW"/>
</dbReference>
<dbReference type="GO" id="GO:0008236">
    <property type="term" value="F:serine-type peptidase activity"/>
    <property type="evidence" value="ECO:0007669"/>
    <property type="project" value="UniProtKB-KW"/>
</dbReference>
<dbReference type="InterPro" id="IPR004447">
    <property type="entry name" value="Peptidase_S41A"/>
</dbReference>
<evidence type="ECO:0000256" key="1">
    <source>
        <dbReference type="ARBA" id="ARBA00009179"/>
    </source>
</evidence>
<gene>
    <name evidence="8" type="ORF">THII_3781</name>
</gene>
<dbReference type="Gene3D" id="2.30.42.10">
    <property type="match status" value="1"/>
</dbReference>
<dbReference type="Proteomes" id="UP000031623">
    <property type="component" value="Chromosome"/>
</dbReference>
<dbReference type="SMART" id="SM00245">
    <property type="entry name" value="TSPc"/>
    <property type="match status" value="1"/>
</dbReference>
<dbReference type="CDD" id="cd07560">
    <property type="entry name" value="Peptidase_S41_CPP"/>
    <property type="match status" value="1"/>
</dbReference>
<dbReference type="KEGG" id="tig:THII_3781"/>
<protein>
    <submittedName>
        <fullName evidence="8">Carboxyl-terminal protease family protein</fullName>
    </submittedName>
</protein>
<accession>A0A090AI66</accession>
<dbReference type="EMBL" id="AP014633">
    <property type="protein sequence ID" value="BAP58078.1"/>
    <property type="molecule type" value="Genomic_DNA"/>
</dbReference>
<keyword evidence="2 5" id="KW-0645">Protease</keyword>
<dbReference type="GO" id="GO:0007165">
    <property type="term" value="P:signal transduction"/>
    <property type="evidence" value="ECO:0007669"/>
    <property type="project" value="TreeGrafter"/>
</dbReference>
<evidence type="ECO:0000256" key="4">
    <source>
        <dbReference type="ARBA" id="ARBA00022825"/>
    </source>
</evidence>
<dbReference type="STRING" id="40754.THII_3781"/>
<keyword evidence="3 5" id="KW-0378">Hydrolase</keyword>
<dbReference type="InterPro" id="IPR036034">
    <property type="entry name" value="PDZ_sf"/>
</dbReference>
<dbReference type="InterPro" id="IPR005151">
    <property type="entry name" value="Tail-specific_protease"/>
</dbReference>
<dbReference type="SUPFAM" id="SSF52096">
    <property type="entry name" value="ClpP/crotonase"/>
    <property type="match status" value="1"/>
</dbReference>
<evidence type="ECO:0000259" key="7">
    <source>
        <dbReference type="PROSITE" id="PS50106"/>
    </source>
</evidence>
<dbReference type="SUPFAM" id="SSF50156">
    <property type="entry name" value="PDZ domain-like"/>
    <property type="match status" value="1"/>
</dbReference>
<dbReference type="Gene3D" id="3.30.750.44">
    <property type="match status" value="1"/>
</dbReference>
<feature type="compositionally biased region" description="Basic and acidic residues" evidence="6">
    <location>
        <begin position="402"/>
        <end position="430"/>
    </location>
</feature>
<dbReference type="Pfam" id="PF22694">
    <property type="entry name" value="CtpB_N-like"/>
    <property type="match status" value="1"/>
</dbReference>
<dbReference type="Gene3D" id="3.90.226.10">
    <property type="entry name" value="2-enoyl-CoA Hydratase, Chain A, domain 1"/>
    <property type="match status" value="1"/>
</dbReference>
<evidence type="ECO:0000256" key="6">
    <source>
        <dbReference type="SAM" id="MobiDB-lite"/>
    </source>
</evidence>
<dbReference type="CDD" id="cd06782">
    <property type="entry name" value="cpPDZ_CPP-like"/>
    <property type="match status" value="1"/>
</dbReference>
<sequence>MLSSNRHLLALLLGTLLGGLITLGGSVLANRTPTDLTGVLPLEELRAFTEVFHRIKTDYVEEVDDKTLLENAIKGMLAGLDPHSSYLTPEDYQELTIGTRGEFGGLGIEVGMDDGFVKVISPIDDTPAQRAGIKAGDVIIRLDDTPVKGMTLSDAVKIMRGKPGSHIKLTIVRETEDKPITIDIVRDIIQVKSVKSHSLEPSYGYVRISHFQEHTGEDLEKALQELKQENQGKLKGLVLDLRNNPGGVLNAAVAVADAFLSEGMIVYTEGRVADASLKFTAHPKDTLNGAPIVILVNGGSASASEIVAGALQDHKRAVIMGNKTFGKGSVQTILPMNNNAALKLTTAHYYTPSGRSIQAEGIQPDITLNKLEFSAREEDGDESLIDEAKLHNSLQNPNNQADKTEKKAEKNLKQPTGKDEKESKKNEKESLVKEDYAIYEALNLLKGLNIIEINSAKPQLKLSSE</sequence>
<dbReference type="InterPro" id="IPR001478">
    <property type="entry name" value="PDZ"/>
</dbReference>
<dbReference type="Pfam" id="PF13180">
    <property type="entry name" value="PDZ_2"/>
    <property type="match status" value="1"/>
</dbReference>
<keyword evidence="4 5" id="KW-0720">Serine protease</keyword>
<dbReference type="OrthoDB" id="9812068at2"/>
<evidence type="ECO:0000313" key="8">
    <source>
        <dbReference type="EMBL" id="BAP58078.1"/>
    </source>
</evidence>
<dbReference type="InterPro" id="IPR029045">
    <property type="entry name" value="ClpP/crotonase-like_dom_sf"/>
</dbReference>
<keyword evidence="9" id="KW-1185">Reference proteome</keyword>
<name>A0A090AI66_9GAMM</name>
<dbReference type="InterPro" id="IPR055210">
    <property type="entry name" value="CtpA/B_N"/>
</dbReference>
<feature type="compositionally biased region" description="Polar residues" evidence="6">
    <location>
        <begin position="392"/>
        <end position="401"/>
    </location>
</feature>
<evidence type="ECO:0000256" key="2">
    <source>
        <dbReference type="ARBA" id="ARBA00022670"/>
    </source>
</evidence>
<evidence type="ECO:0000256" key="3">
    <source>
        <dbReference type="ARBA" id="ARBA00022801"/>
    </source>
</evidence>
<dbReference type="HOGENOM" id="CLU_017295_1_1_6"/>
<dbReference type="GO" id="GO:0030288">
    <property type="term" value="C:outer membrane-bounded periplasmic space"/>
    <property type="evidence" value="ECO:0007669"/>
    <property type="project" value="TreeGrafter"/>
</dbReference>
<dbReference type="AlphaFoldDB" id="A0A090AI66"/>
<feature type="region of interest" description="Disordered" evidence="6">
    <location>
        <begin position="389"/>
        <end position="430"/>
    </location>
</feature>
<evidence type="ECO:0000256" key="5">
    <source>
        <dbReference type="RuleBase" id="RU004404"/>
    </source>
</evidence>
<proteinExistence type="inferred from homology"/>
<dbReference type="GO" id="GO:0004175">
    <property type="term" value="F:endopeptidase activity"/>
    <property type="evidence" value="ECO:0007669"/>
    <property type="project" value="TreeGrafter"/>
</dbReference>